<dbReference type="EMBL" id="JAAFYZ010000002">
    <property type="protein sequence ID" value="MBS2545300.1"/>
    <property type="molecule type" value="Genomic_DNA"/>
</dbReference>
<evidence type="ECO:0000259" key="1">
    <source>
        <dbReference type="Pfam" id="PF13472"/>
    </source>
</evidence>
<dbReference type="InterPro" id="IPR053140">
    <property type="entry name" value="GDSL_Rv0518-like"/>
</dbReference>
<evidence type="ECO:0000313" key="3">
    <source>
        <dbReference type="Proteomes" id="UP000730482"/>
    </source>
</evidence>
<dbReference type="SUPFAM" id="SSF52266">
    <property type="entry name" value="SGNH hydrolase"/>
    <property type="match status" value="1"/>
</dbReference>
<reference evidence="2 3" key="1">
    <citation type="submission" date="2020-02" db="EMBL/GenBank/DDBJ databases">
        <title>Acidophilic actinobacteria isolated from forest soil.</title>
        <authorList>
            <person name="Golinska P."/>
        </authorList>
    </citation>
    <scope>NUCLEOTIDE SEQUENCE [LARGE SCALE GENOMIC DNA]</scope>
    <source>
        <strain evidence="2 3">NL8</strain>
    </source>
</reference>
<name>A0ABS5KHF7_9ACTN</name>
<accession>A0ABS5KHF7</accession>
<dbReference type="PANTHER" id="PTHR43784:SF2">
    <property type="entry name" value="GDSL-LIKE LIPASE_ACYLHYDROLASE, PUTATIVE (AFU_ORTHOLOGUE AFUA_2G00820)-RELATED"/>
    <property type="match status" value="1"/>
</dbReference>
<feature type="domain" description="SGNH hydrolase-type esterase" evidence="1">
    <location>
        <begin position="7"/>
        <end position="203"/>
    </location>
</feature>
<dbReference type="PANTHER" id="PTHR43784">
    <property type="entry name" value="GDSL-LIKE LIPASE/ACYLHYDROLASE, PUTATIVE (AFU_ORTHOLOGUE AFUA_2G00820)-RELATED"/>
    <property type="match status" value="1"/>
</dbReference>
<dbReference type="Proteomes" id="UP000730482">
    <property type="component" value="Unassembled WGS sequence"/>
</dbReference>
<dbReference type="InterPro" id="IPR036514">
    <property type="entry name" value="SGNH_hydro_sf"/>
</dbReference>
<dbReference type="Gene3D" id="3.40.50.1110">
    <property type="entry name" value="SGNH hydrolase"/>
    <property type="match status" value="1"/>
</dbReference>
<dbReference type="InterPro" id="IPR013830">
    <property type="entry name" value="SGNH_hydro"/>
</dbReference>
<keyword evidence="3" id="KW-1185">Reference proteome</keyword>
<evidence type="ECO:0000313" key="2">
    <source>
        <dbReference type="EMBL" id="MBS2545300.1"/>
    </source>
</evidence>
<dbReference type="Pfam" id="PF13472">
    <property type="entry name" value="Lipase_GDSL_2"/>
    <property type="match status" value="1"/>
</dbReference>
<comment type="caution">
    <text evidence="2">The sequence shown here is derived from an EMBL/GenBank/DDBJ whole genome shotgun (WGS) entry which is preliminary data.</text>
</comment>
<protein>
    <recommendedName>
        <fullName evidence="1">SGNH hydrolase-type esterase domain-containing protein</fullName>
    </recommendedName>
</protein>
<sequence length="239" mass="26532">MPKFMIVGDSITEGSTGDYTWRYRLWKHLKANEVSEAHFVGPRQGLDDLTQAQANEDSEQYADPDFDTHHLALWGQPFTAVMEGIGNYVSDCDPDVVVTLLGINDFAWYGETAFQVEQDVRIYIAEARRKKANLGFVFGRVLPTQRGAQDAEFATRVNDFNTRLESLAQELSLPFSPVVVAQDDDGFDPALHTWDGTHPNSHGEIRIAAAFADALAGKFGLGSPYPRPLPEVTDVTKNI</sequence>
<dbReference type="RefSeq" id="WP_212006968.1">
    <property type="nucleotide sequence ID" value="NZ_JAAFYZ010000002.1"/>
</dbReference>
<gene>
    <name evidence="2" type="ORF">KGQ19_00310</name>
</gene>
<proteinExistence type="predicted"/>
<organism evidence="2 3">
    <name type="scientific">Catenulispora pinistramenti</name>
    <dbReference type="NCBI Taxonomy" id="2705254"/>
    <lineage>
        <taxon>Bacteria</taxon>
        <taxon>Bacillati</taxon>
        <taxon>Actinomycetota</taxon>
        <taxon>Actinomycetes</taxon>
        <taxon>Catenulisporales</taxon>
        <taxon>Catenulisporaceae</taxon>
        <taxon>Catenulispora</taxon>
    </lineage>
</organism>